<dbReference type="Proteomes" id="UP001162640">
    <property type="component" value="Unassembled WGS sequence"/>
</dbReference>
<comment type="caution">
    <text evidence="3">The sequence shown here is derived from an EMBL/GenBank/DDBJ whole genome shotgun (WGS) entry which is preliminary data.</text>
</comment>
<accession>A0A9W6ZUG1</accession>
<proteinExistence type="predicted"/>
<feature type="region of interest" description="Disordered" evidence="1">
    <location>
        <begin position="66"/>
        <end position="89"/>
    </location>
</feature>
<keyword evidence="2" id="KW-0732">Signal</keyword>
<organism evidence="3 4">
    <name type="scientific">Triparma laevis f. inornata</name>
    <dbReference type="NCBI Taxonomy" id="1714386"/>
    <lineage>
        <taxon>Eukaryota</taxon>
        <taxon>Sar</taxon>
        <taxon>Stramenopiles</taxon>
        <taxon>Ochrophyta</taxon>
        <taxon>Bolidophyceae</taxon>
        <taxon>Parmales</taxon>
        <taxon>Triparmaceae</taxon>
        <taxon>Triparma</taxon>
    </lineage>
</organism>
<name>A0A9W6ZUG1_9STRA</name>
<sequence length="89" mass="9770">MYKSALLLLCLLTLATSWSLTSFHLPKPTTPGNKLLTVKNDAASSRRAFISITTLSLLTLTSVDPAEAKNTPRPANLPKEPEDPFKEFK</sequence>
<feature type="signal peptide" evidence="2">
    <location>
        <begin position="1"/>
        <end position="17"/>
    </location>
</feature>
<dbReference type="AlphaFoldDB" id="A0A9W6ZUG1"/>
<evidence type="ECO:0000313" key="3">
    <source>
        <dbReference type="EMBL" id="GMH57562.1"/>
    </source>
</evidence>
<feature type="compositionally biased region" description="Basic and acidic residues" evidence="1">
    <location>
        <begin position="79"/>
        <end position="89"/>
    </location>
</feature>
<evidence type="ECO:0000256" key="1">
    <source>
        <dbReference type="SAM" id="MobiDB-lite"/>
    </source>
</evidence>
<evidence type="ECO:0000313" key="4">
    <source>
        <dbReference type="Proteomes" id="UP001162640"/>
    </source>
</evidence>
<reference evidence="4" key="1">
    <citation type="journal article" date="2023" name="Commun. Biol.">
        <title>Genome analysis of Parmales, the sister group of diatoms, reveals the evolutionary specialization of diatoms from phago-mixotrophs to photoautotrophs.</title>
        <authorList>
            <person name="Ban H."/>
            <person name="Sato S."/>
            <person name="Yoshikawa S."/>
            <person name="Yamada K."/>
            <person name="Nakamura Y."/>
            <person name="Ichinomiya M."/>
            <person name="Sato N."/>
            <person name="Blanc-Mathieu R."/>
            <person name="Endo H."/>
            <person name="Kuwata A."/>
            <person name="Ogata H."/>
        </authorList>
    </citation>
    <scope>NUCLEOTIDE SEQUENCE [LARGE SCALE GENOMIC DNA]</scope>
</reference>
<dbReference type="EMBL" id="BLQM01000058">
    <property type="protein sequence ID" value="GMH57562.1"/>
    <property type="molecule type" value="Genomic_DNA"/>
</dbReference>
<feature type="chain" id="PRO_5040823879" evidence="2">
    <location>
        <begin position="18"/>
        <end position="89"/>
    </location>
</feature>
<gene>
    <name evidence="3" type="ORF">TL16_g02416</name>
</gene>
<evidence type="ECO:0000256" key="2">
    <source>
        <dbReference type="SAM" id="SignalP"/>
    </source>
</evidence>
<protein>
    <submittedName>
        <fullName evidence="3">Uncharacterized protein</fullName>
    </submittedName>
</protein>